<dbReference type="InterPro" id="IPR036264">
    <property type="entry name" value="Bact_exopeptidase_dim_dom"/>
</dbReference>
<dbReference type="OrthoDB" id="9783294at2"/>
<keyword evidence="2" id="KW-0378">Hydrolase</keyword>
<dbReference type="PIRSF" id="PIRSF037238">
    <property type="entry name" value="Carboxypeptidase_G2"/>
    <property type="match status" value="1"/>
</dbReference>
<keyword evidence="1" id="KW-0479">Metal-binding</keyword>
<feature type="active site" description="Proton acceptor" evidence="3">
    <location>
        <position position="150"/>
    </location>
</feature>
<dbReference type="EMBL" id="MRWQ01000001">
    <property type="protein sequence ID" value="OKL37870.1"/>
    <property type="molecule type" value="Genomic_DNA"/>
</dbReference>
<accession>A0A1Q5P6H0</accession>
<dbReference type="Proteomes" id="UP000186524">
    <property type="component" value="Unassembled WGS sequence"/>
</dbReference>
<feature type="domain" description="Peptidase M20 dimerisation" evidence="4">
    <location>
        <begin position="185"/>
        <end position="287"/>
    </location>
</feature>
<dbReference type="SUPFAM" id="SSF55031">
    <property type="entry name" value="Bacterial exopeptidase dimerisation domain"/>
    <property type="match status" value="1"/>
</dbReference>
<comment type="caution">
    <text evidence="5">The sequence shown here is derived from an EMBL/GenBank/DDBJ whole genome shotgun (WGS) entry which is preliminary data.</text>
</comment>
<sequence>MGNEVLKNINEYLENKEGDAYSLLKEIVNIDSFSYDKEGVNQVGAVIMEELAAKGVPYEVLNNEEYGNHIIAFIKGQKKGKILLMGHMDTPHPPGTTAERPFSVEGNHLKGPGVSDMKAGLVTMINAAVALREFANGEMCDIELLFTPDEEIGSPISRDVIKERSKNALAVFNLEAGRPDGSVVTARKGSAHMKIEIEGKAAHSGAFIEDGISANDELALKMIKIKQLMDVEKGITVNIGKVEGGISNNVVSPHASATIHSGFWTEEDFNELYRGIESIVSTSYIEGTKSKLSGGISMLPMEKHEGVSRIYKIVQTAAKELNLPITEQRTKGAADAGFAASLGIPTICGMGPVGGKWHAVDEYLEQDTFLPRMKLLANSILLFVRESLGSDKEK</sequence>
<dbReference type="STRING" id="1714354.BLL40_00085"/>
<gene>
    <name evidence="5" type="ORF">BLL40_00085</name>
</gene>
<proteinExistence type="predicted"/>
<dbReference type="InterPro" id="IPR017150">
    <property type="entry name" value="Pept_M20_glutamate_carboxypep"/>
</dbReference>
<evidence type="ECO:0000256" key="3">
    <source>
        <dbReference type="PIRSR" id="PIRSR037238-1"/>
    </source>
</evidence>
<dbReference type="RefSeq" id="WP_073709883.1">
    <property type="nucleotide sequence ID" value="NZ_MRWQ01000001.1"/>
</dbReference>
<dbReference type="Pfam" id="PF01546">
    <property type="entry name" value="Peptidase_M20"/>
    <property type="match status" value="1"/>
</dbReference>
<dbReference type="Pfam" id="PF07687">
    <property type="entry name" value="M20_dimer"/>
    <property type="match status" value="1"/>
</dbReference>
<dbReference type="CDD" id="cd03885">
    <property type="entry name" value="M20_CPDG2"/>
    <property type="match status" value="1"/>
</dbReference>
<evidence type="ECO:0000256" key="2">
    <source>
        <dbReference type="ARBA" id="ARBA00022801"/>
    </source>
</evidence>
<dbReference type="InterPro" id="IPR011650">
    <property type="entry name" value="Peptidase_M20_dimer"/>
</dbReference>
<name>A0A1Q5P6H0_9BACI</name>
<reference evidence="5 6" key="1">
    <citation type="submission" date="2016-12" db="EMBL/GenBank/DDBJ databases">
        <title>Domibacillus sp. SAOS 44 whole genome sequencing.</title>
        <authorList>
            <person name="Verma A."/>
            <person name="Krishnamurthi S."/>
        </authorList>
    </citation>
    <scope>NUCLEOTIDE SEQUENCE [LARGE SCALE GENOMIC DNA]</scope>
    <source>
        <strain evidence="5 6">SAOS 44</strain>
    </source>
</reference>
<dbReference type="PANTHER" id="PTHR43808">
    <property type="entry name" value="ACETYLORNITHINE DEACETYLASE"/>
    <property type="match status" value="1"/>
</dbReference>
<dbReference type="Gene3D" id="3.40.630.10">
    <property type="entry name" value="Zn peptidases"/>
    <property type="match status" value="1"/>
</dbReference>
<dbReference type="PANTHER" id="PTHR43808:SF9">
    <property type="entry name" value="BLL0789 PROTEIN"/>
    <property type="match status" value="1"/>
</dbReference>
<evidence type="ECO:0000313" key="6">
    <source>
        <dbReference type="Proteomes" id="UP000186524"/>
    </source>
</evidence>
<dbReference type="SUPFAM" id="SSF53187">
    <property type="entry name" value="Zn-dependent exopeptidases"/>
    <property type="match status" value="1"/>
</dbReference>
<dbReference type="InterPro" id="IPR002933">
    <property type="entry name" value="Peptidase_M20"/>
</dbReference>
<dbReference type="InterPro" id="IPR050072">
    <property type="entry name" value="Peptidase_M20A"/>
</dbReference>
<dbReference type="AlphaFoldDB" id="A0A1Q5P6H0"/>
<evidence type="ECO:0000256" key="1">
    <source>
        <dbReference type="ARBA" id="ARBA00022723"/>
    </source>
</evidence>
<evidence type="ECO:0000259" key="4">
    <source>
        <dbReference type="Pfam" id="PF07687"/>
    </source>
</evidence>
<organism evidence="5 6">
    <name type="scientific">Domibacillus mangrovi</name>
    <dbReference type="NCBI Taxonomy" id="1714354"/>
    <lineage>
        <taxon>Bacteria</taxon>
        <taxon>Bacillati</taxon>
        <taxon>Bacillota</taxon>
        <taxon>Bacilli</taxon>
        <taxon>Bacillales</taxon>
        <taxon>Bacillaceae</taxon>
        <taxon>Domibacillus</taxon>
    </lineage>
</organism>
<dbReference type="GO" id="GO:0046872">
    <property type="term" value="F:metal ion binding"/>
    <property type="evidence" value="ECO:0007669"/>
    <property type="project" value="UniProtKB-KW"/>
</dbReference>
<dbReference type="Gene3D" id="3.30.70.360">
    <property type="match status" value="1"/>
</dbReference>
<protein>
    <recommendedName>
        <fullName evidence="4">Peptidase M20 dimerisation domain-containing protein</fullName>
    </recommendedName>
</protein>
<dbReference type="GO" id="GO:0016787">
    <property type="term" value="F:hydrolase activity"/>
    <property type="evidence" value="ECO:0007669"/>
    <property type="project" value="UniProtKB-KW"/>
</dbReference>
<keyword evidence="6" id="KW-1185">Reference proteome</keyword>
<evidence type="ECO:0000313" key="5">
    <source>
        <dbReference type="EMBL" id="OKL37870.1"/>
    </source>
</evidence>
<feature type="active site" evidence="3">
    <location>
        <position position="89"/>
    </location>
</feature>